<protein>
    <recommendedName>
        <fullName evidence="2">DUF58 domain-containing protein</fullName>
    </recommendedName>
</protein>
<gene>
    <name evidence="3" type="ORF">BSZ39_03200</name>
</gene>
<reference evidence="4" key="1">
    <citation type="submission" date="2016-12" db="EMBL/GenBank/DDBJ databases">
        <authorList>
            <person name="Meng X."/>
        </authorList>
    </citation>
    <scope>NUCLEOTIDE SEQUENCE [LARGE SCALE GENOMIC DNA]</scope>
    <source>
        <strain evidence="4">DSM 19116</strain>
    </source>
</reference>
<comment type="caution">
    <text evidence="3">The sequence shown here is derived from an EMBL/GenBank/DDBJ whole genome shotgun (WGS) entry which is preliminary data.</text>
</comment>
<keyword evidence="4" id="KW-1185">Reference proteome</keyword>
<sequence>MLGEARAEHAKPTLLHIGGMLTAAVLATMALVAARPELAVLAALFAFDAFRRATTRVVINRTHPTLDRNNQLTSTLEIAGEGGLPDGINVRMAGVSGIPVEAVIAPEPHDELWGRSIVATDTCGRSGTLDLLRLESRVQSSRGAFGPLVLLPLRVFVPPRITPLPDRPRPRRLVGAWGPREDRRAGSGTRFFDVAPLGRGDRISRISWRTTARHATDEGLAELYVARTHAGAESIVMLVLDPRDDVGRNVDAWAGGVKRGATDITSLDIARNAAISLAHAHLEAGDRVGLVDLSNPGHGMLPATGRRAEQRLARYLTMARPPHRATHLVRPPRLTSAASVWLISTLLDDVPLDLAFTWSYAGHQVMVIDVLPDGLASKDSAVAAALELELAEREIRIRALRDAGVEVISWPWLGSPDVAAFLQAKKRGERR</sequence>
<accession>A0A1Q5Q4J9</accession>
<name>A0A1Q5Q4J9_9ACTO</name>
<dbReference type="Pfam" id="PF01882">
    <property type="entry name" value="DUF58"/>
    <property type="match status" value="1"/>
</dbReference>
<dbReference type="Proteomes" id="UP000185628">
    <property type="component" value="Unassembled WGS sequence"/>
</dbReference>
<evidence type="ECO:0000256" key="1">
    <source>
        <dbReference type="SAM" id="Phobius"/>
    </source>
</evidence>
<dbReference type="AlphaFoldDB" id="A0A1Q5Q4J9"/>
<organism evidence="3 4">
    <name type="scientific">Bowdeniella nasicola</name>
    <dbReference type="NCBI Taxonomy" id="208480"/>
    <lineage>
        <taxon>Bacteria</taxon>
        <taxon>Bacillati</taxon>
        <taxon>Actinomycetota</taxon>
        <taxon>Actinomycetes</taxon>
        <taxon>Actinomycetales</taxon>
        <taxon>Actinomycetaceae</taxon>
        <taxon>Bowdeniella</taxon>
    </lineage>
</organism>
<feature type="domain" description="DUF58" evidence="2">
    <location>
        <begin position="199"/>
        <end position="370"/>
    </location>
</feature>
<feature type="transmembrane region" description="Helical" evidence="1">
    <location>
        <begin position="20"/>
        <end position="47"/>
    </location>
</feature>
<dbReference type="OrthoDB" id="9776116at2"/>
<dbReference type="InterPro" id="IPR002881">
    <property type="entry name" value="DUF58"/>
</dbReference>
<dbReference type="RefSeq" id="WP_073715946.1">
    <property type="nucleotide sequence ID" value="NZ_MQVR01000011.1"/>
</dbReference>
<keyword evidence="1" id="KW-1133">Transmembrane helix</keyword>
<proteinExistence type="predicted"/>
<keyword evidence="1" id="KW-0472">Membrane</keyword>
<evidence type="ECO:0000313" key="3">
    <source>
        <dbReference type="EMBL" id="OKL54619.1"/>
    </source>
</evidence>
<evidence type="ECO:0000313" key="4">
    <source>
        <dbReference type="Proteomes" id="UP000185628"/>
    </source>
</evidence>
<dbReference type="EMBL" id="MQVR01000011">
    <property type="protein sequence ID" value="OKL54619.1"/>
    <property type="molecule type" value="Genomic_DNA"/>
</dbReference>
<evidence type="ECO:0000259" key="2">
    <source>
        <dbReference type="Pfam" id="PF01882"/>
    </source>
</evidence>
<dbReference type="PANTHER" id="PTHR33608">
    <property type="entry name" value="BLL2464 PROTEIN"/>
    <property type="match status" value="1"/>
</dbReference>
<keyword evidence="1" id="KW-0812">Transmembrane</keyword>
<dbReference type="PANTHER" id="PTHR33608:SF14">
    <property type="entry name" value="POSSIBLE CONSERVED SECRETED PROTEIN"/>
    <property type="match status" value="1"/>
</dbReference>